<sequence length="137" mass="16281">DNLDFDIQEQEGLNNTIYYKNNNSKNSISEFSHNTPYMKIINIKENKNGQQEMFLSFDDEKNNNEIKNLYLSIKKIEDSIKEKISTSCKLYSNIISEYKFENNEGNEVIIPERFKLKVQKYFDENNLEKQDFPKGIM</sequence>
<feature type="non-terminal residue" evidence="1">
    <location>
        <position position="137"/>
    </location>
</feature>
<gene>
    <name evidence="1" type="ORF">CU098_006839</name>
</gene>
<organism evidence="1 2">
    <name type="scientific">Rhizopus stolonifer</name>
    <name type="common">Rhizopus nigricans</name>
    <dbReference type="NCBI Taxonomy" id="4846"/>
    <lineage>
        <taxon>Eukaryota</taxon>
        <taxon>Fungi</taxon>
        <taxon>Fungi incertae sedis</taxon>
        <taxon>Mucoromycota</taxon>
        <taxon>Mucoromycotina</taxon>
        <taxon>Mucoromycetes</taxon>
        <taxon>Mucorales</taxon>
        <taxon>Mucorineae</taxon>
        <taxon>Rhizopodaceae</taxon>
        <taxon>Rhizopus</taxon>
    </lineage>
</organism>
<accession>A0A367IR88</accession>
<dbReference type="AlphaFoldDB" id="A0A367IR88"/>
<proteinExistence type="predicted"/>
<evidence type="ECO:0000313" key="2">
    <source>
        <dbReference type="Proteomes" id="UP000253551"/>
    </source>
</evidence>
<dbReference type="EMBL" id="PJQM01006161">
    <property type="protein sequence ID" value="RCH80139.1"/>
    <property type="molecule type" value="Genomic_DNA"/>
</dbReference>
<protein>
    <submittedName>
        <fullName evidence="1">Uncharacterized protein</fullName>
    </submittedName>
</protein>
<dbReference type="Proteomes" id="UP000253551">
    <property type="component" value="Unassembled WGS sequence"/>
</dbReference>
<name>A0A367IR88_RHIST</name>
<comment type="caution">
    <text evidence="1">The sequence shown here is derived from an EMBL/GenBank/DDBJ whole genome shotgun (WGS) entry which is preliminary data.</text>
</comment>
<keyword evidence="2" id="KW-1185">Reference proteome</keyword>
<reference evidence="1 2" key="1">
    <citation type="journal article" date="2018" name="G3 (Bethesda)">
        <title>Phylogenetic and Phylogenomic Definition of Rhizopus Species.</title>
        <authorList>
            <person name="Gryganskyi A.P."/>
            <person name="Golan J."/>
            <person name="Dolatabadi S."/>
            <person name="Mondo S."/>
            <person name="Robb S."/>
            <person name="Idnurm A."/>
            <person name="Muszewska A."/>
            <person name="Steczkiewicz K."/>
            <person name="Masonjones S."/>
            <person name="Liao H.L."/>
            <person name="Gajdeczka M.T."/>
            <person name="Anike F."/>
            <person name="Vuek A."/>
            <person name="Anishchenko I.M."/>
            <person name="Voigt K."/>
            <person name="de Hoog G.S."/>
            <person name="Smith M.E."/>
            <person name="Heitman J."/>
            <person name="Vilgalys R."/>
            <person name="Stajich J.E."/>
        </authorList>
    </citation>
    <scope>NUCLEOTIDE SEQUENCE [LARGE SCALE GENOMIC DNA]</scope>
    <source>
        <strain evidence="1 2">LSU 92-RS-03</strain>
    </source>
</reference>
<feature type="non-terminal residue" evidence="1">
    <location>
        <position position="1"/>
    </location>
</feature>
<evidence type="ECO:0000313" key="1">
    <source>
        <dbReference type="EMBL" id="RCH80139.1"/>
    </source>
</evidence>